<dbReference type="EMBL" id="OZ026884">
    <property type="protein sequence ID" value="CAL1239878.1"/>
    <property type="molecule type" value="Genomic_DNA"/>
</dbReference>
<sequence length="229" mass="24431">MGINKAEPAGERKQGSAPVNPVRRKLVKGGAFVPPVILTLRHGAALAQTSAQGGACQAADQQRAQQTAPAALAPERDDWLRAPVLVTEVRRVRKIKGQWKFKPNAPVIQVYTHKPRGRFAWWSVKSGTSGKKLNYKDTHKTIQVVDDRGQVVHVGPLIVRANNPGLRYVGLNAEQSAFGLVAVSSEGTPVTDSDGNPLVHAVTPGDPNAGLVQNATNSCWASLMGQTTA</sequence>
<feature type="region of interest" description="Disordered" evidence="1">
    <location>
        <begin position="1"/>
        <end position="21"/>
    </location>
</feature>
<dbReference type="RefSeq" id="WP_348759405.1">
    <property type="nucleotide sequence ID" value="NZ_OZ026884.1"/>
</dbReference>
<reference evidence="2 3" key="1">
    <citation type="submission" date="2024-04" db="EMBL/GenBank/DDBJ databases">
        <authorList>
            <person name="Cremers G."/>
        </authorList>
    </citation>
    <scope>NUCLEOTIDE SEQUENCE [LARGE SCALE GENOMIC DNA]</scope>
    <source>
        <strain evidence="2">MeCH1-AG</strain>
    </source>
</reference>
<name>A0ABP1C6K5_9GAMM</name>
<dbReference type="Proteomes" id="UP001497493">
    <property type="component" value="Chromosome"/>
</dbReference>
<evidence type="ECO:0000313" key="2">
    <source>
        <dbReference type="EMBL" id="CAL1239878.1"/>
    </source>
</evidence>
<gene>
    <name evidence="2" type="ORF">MECH1_V1_1102</name>
</gene>
<proteinExistence type="predicted"/>
<keyword evidence="3" id="KW-1185">Reference proteome</keyword>
<organism evidence="2 3">
    <name type="scientific">Candidatus Methylocalor cossyra</name>
    <dbReference type="NCBI Taxonomy" id="3108543"/>
    <lineage>
        <taxon>Bacteria</taxon>
        <taxon>Pseudomonadati</taxon>
        <taxon>Pseudomonadota</taxon>
        <taxon>Gammaproteobacteria</taxon>
        <taxon>Methylococcales</taxon>
        <taxon>Methylococcaceae</taxon>
        <taxon>Candidatus Methylocalor</taxon>
    </lineage>
</organism>
<evidence type="ECO:0000256" key="1">
    <source>
        <dbReference type="SAM" id="MobiDB-lite"/>
    </source>
</evidence>
<protein>
    <submittedName>
        <fullName evidence="2">Uncharacterized protein</fullName>
    </submittedName>
</protein>
<evidence type="ECO:0000313" key="3">
    <source>
        <dbReference type="Proteomes" id="UP001497493"/>
    </source>
</evidence>
<accession>A0ABP1C6K5</accession>